<keyword evidence="1" id="KW-0812">Transmembrane</keyword>
<protein>
    <submittedName>
        <fullName evidence="2">Putative secreted protein</fullName>
    </submittedName>
</protein>
<dbReference type="AlphaFoldDB" id="T1E3I1"/>
<feature type="transmembrane region" description="Helical" evidence="1">
    <location>
        <begin position="12"/>
        <end position="33"/>
    </location>
</feature>
<proteinExistence type="evidence at transcript level"/>
<keyword evidence="1" id="KW-0472">Membrane</keyword>
<name>T1E3I1_9DIPT</name>
<evidence type="ECO:0000313" key="2">
    <source>
        <dbReference type="EMBL" id="JAA94517.1"/>
    </source>
</evidence>
<accession>T1E3I1</accession>
<keyword evidence="1" id="KW-1133">Transmembrane helix</keyword>
<dbReference type="EMBL" id="GALA01000335">
    <property type="protein sequence ID" value="JAA94517.1"/>
    <property type="molecule type" value="mRNA"/>
</dbReference>
<sequence length="71" mass="8320">MYCVSLEVCLELFFFVFFAYFCAGEKSAHRGWIIISELSLKLPVRTQCAQYELFVPNCVLLLMLRCYLLLI</sequence>
<evidence type="ECO:0000256" key="1">
    <source>
        <dbReference type="SAM" id="Phobius"/>
    </source>
</evidence>
<reference evidence="2" key="1">
    <citation type="journal article" date="2013" name="BMC Genomics">
        <title>A deep insight into the sialotranscriptome of the mosquito, Psorophora albipes.</title>
        <authorList>
            <person name="Chagas A.C."/>
            <person name="Calvo E."/>
            <person name="Rios-Velasquez C.M."/>
            <person name="Pessoa F.A."/>
            <person name="Medeiros J.F."/>
            <person name="Ribeiro J.M."/>
        </authorList>
    </citation>
    <scope>NUCLEOTIDE SEQUENCE</scope>
</reference>
<organism evidence="2">
    <name type="scientific">Psorophora albipes</name>
    <dbReference type="NCBI Taxonomy" id="869069"/>
    <lineage>
        <taxon>Eukaryota</taxon>
        <taxon>Metazoa</taxon>
        <taxon>Ecdysozoa</taxon>
        <taxon>Arthropoda</taxon>
        <taxon>Hexapoda</taxon>
        <taxon>Insecta</taxon>
        <taxon>Pterygota</taxon>
        <taxon>Neoptera</taxon>
        <taxon>Endopterygota</taxon>
        <taxon>Diptera</taxon>
        <taxon>Nematocera</taxon>
        <taxon>Culicoidea</taxon>
        <taxon>Culicidae</taxon>
        <taxon>Culicinae</taxon>
        <taxon>Aedini</taxon>
        <taxon>Psorophora</taxon>
    </lineage>
</organism>